<reference evidence="3 5" key="2">
    <citation type="submission" date="2016-11" db="EMBL/GenBank/DDBJ databases">
        <title>Whole genomes of Flavobacteriaceae.</title>
        <authorList>
            <person name="Stine C."/>
            <person name="Li C."/>
            <person name="Tadesse D."/>
        </authorList>
    </citation>
    <scope>NUCLEOTIDE SEQUENCE [LARGE SCALE GENOMIC DNA]</scope>
    <source>
        <strain evidence="3 5">ATCC 29551</strain>
    </source>
</reference>
<dbReference type="Proteomes" id="UP000198424">
    <property type="component" value="Unassembled WGS sequence"/>
</dbReference>
<dbReference type="EMBL" id="MUGY01000009">
    <property type="protein sequence ID" value="OXA94529.1"/>
    <property type="molecule type" value="Genomic_DNA"/>
</dbReference>
<dbReference type="STRING" id="991.IW20_20290"/>
<evidence type="ECO:0000259" key="1">
    <source>
        <dbReference type="PROSITE" id="PS50042"/>
    </source>
</evidence>
<evidence type="ECO:0000313" key="3">
    <source>
        <dbReference type="EMBL" id="OXA94529.1"/>
    </source>
</evidence>
<reference evidence="2 4" key="1">
    <citation type="submission" date="2014-07" db="EMBL/GenBank/DDBJ databases">
        <title>Genome of Flavobacterium hydatis DSM 2063.</title>
        <authorList>
            <person name="Pipes S.E."/>
            <person name="Stropko S.J."/>
            <person name="Newman J.D."/>
        </authorList>
    </citation>
    <scope>NUCLEOTIDE SEQUENCE [LARGE SCALE GENOMIC DNA]</scope>
    <source>
        <strain evidence="2 4">DSM 2063</strain>
    </source>
</reference>
<feature type="domain" description="Cyclic nucleotide-binding" evidence="1">
    <location>
        <begin position="11"/>
        <end position="115"/>
    </location>
</feature>
<dbReference type="InterPro" id="IPR014710">
    <property type="entry name" value="RmlC-like_jellyroll"/>
</dbReference>
<dbReference type="CDD" id="cd00038">
    <property type="entry name" value="CAP_ED"/>
    <property type="match status" value="1"/>
</dbReference>
<dbReference type="EMBL" id="JPRM01000037">
    <property type="protein sequence ID" value="KFF10831.1"/>
    <property type="molecule type" value="Genomic_DNA"/>
</dbReference>
<dbReference type="Gene3D" id="2.60.120.10">
    <property type="entry name" value="Jelly Rolls"/>
    <property type="match status" value="1"/>
</dbReference>
<dbReference type="eggNOG" id="COG0664">
    <property type="taxonomic scope" value="Bacteria"/>
</dbReference>
<name>A0A086A2B7_FLAHY</name>
<dbReference type="PROSITE" id="PS50042">
    <property type="entry name" value="CNMP_BINDING_3"/>
    <property type="match status" value="1"/>
</dbReference>
<dbReference type="SUPFAM" id="SSF51206">
    <property type="entry name" value="cAMP-binding domain-like"/>
    <property type="match status" value="1"/>
</dbReference>
<protein>
    <submittedName>
        <fullName evidence="2">Cyclic nucleotide-binding protein</fullName>
    </submittedName>
</protein>
<dbReference type="AlphaFoldDB" id="A0A086A2B7"/>
<accession>A0A086A2B7</accession>
<sequence>MKEQLIEYIKEVSTVTDEELEKIISHFNPLEVEKNELLVVPGQTTQRMYFICNGCLRIFFITEEGQEATRYLGFESNFVTALSSFVLNEPSLEFVQALEPTELLYISRQDFYHLLETIPNWGSFYRHYMEMAYVTNTKRLMSFLTQNATERYKQLLDTNPKITQRLSNKIVSSFLNISQETLSRLKSKP</sequence>
<organism evidence="2 4">
    <name type="scientific">Flavobacterium hydatis</name>
    <name type="common">Cytophaga aquatilis</name>
    <dbReference type="NCBI Taxonomy" id="991"/>
    <lineage>
        <taxon>Bacteria</taxon>
        <taxon>Pseudomonadati</taxon>
        <taxon>Bacteroidota</taxon>
        <taxon>Flavobacteriia</taxon>
        <taxon>Flavobacteriales</taxon>
        <taxon>Flavobacteriaceae</taxon>
        <taxon>Flavobacterium</taxon>
    </lineage>
</organism>
<gene>
    <name evidence="3" type="ORF">B0A62_10045</name>
    <name evidence="2" type="ORF">IW20_20290</name>
</gene>
<proteinExistence type="predicted"/>
<dbReference type="Proteomes" id="UP000028712">
    <property type="component" value="Unassembled WGS sequence"/>
</dbReference>
<evidence type="ECO:0000313" key="4">
    <source>
        <dbReference type="Proteomes" id="UP000028712"/>
    </source>
</evidence>
<keyword evidence="5" id="KW-1185">Reference proteome</keyword>
<dbReference type="InterPro" id="IPR018490">
    <property type="entry name" value="cNMP-bd_dom_sf"/>
</dbReference>
<dbReference type="OrthoDB" id="1092431at2"/>
<evidence type="ECO:0000313" key="5">
    <source>
        <dbReference type="Proteomes" id="UP000198424"/>
    </source>
</evidence>
<evidence type="ECO:0000313" key="2">
    <source>
        <dbReference type="EMBL" id="KFF10831.1"/>
    </source>
</evidence>
<dbReference type="Pfam" id="PF00027">
    <property type="entry name" value="cNMP_binding"/>
    <property type="match status" value="1"/>
</dbReference>
<dbReference type="RefSeq" id="WP_035626483.1">
    <property type="nucleotide sequence ID" value="NZ_JBEWQG010000005.1"/>
</dbReference>
<comment type="caution">
    <text evidence="2">The sequence shown here is derived from an EMBL/GenBank/DDBJ whole genome shotgun (WGS) entry which is preliminary data.</text>
</comment>
<dbReference type="InterPro" id="IPR000595">
    <property type="entry name" value="cNMP-bd_dom"/>
</dbReference>